<keyword evidence="4" id="KW-1185">Reference proteome</keyword>
<dbReference type="EMBL" id="AOKY01000496">
    <property type="protein sequence ID" value="KDB21446.1"/>
    <property type="molecule type" value="Genomic_DNA"/>
</dbReference>
<dbReference type="OMA" id="FICPSRY"/>
<dbReference type="HOGENOM" id="CLU_058456_0_0_1"/>
<keyword evidence="1" id="KW-0328">Glycosyltransferase</keyword>
<organism evidence="3 4">
    <name type="scientific">Trichophyton interdigitale (strain MR816)</name>
    <dbReference type="NCBI Taxonomy" id="1215338"/>
    <lineage>
        <taxon>Eukaryota</taxon>
        <taxon>Fungi</taxon>
        <taxon>Dikarya</taxon>
        <taxon>Ascomycota</taxon>
        <taxon>Pezizomycotina</taxon>
        <taxon>Eurotiomycetes</taxon>
        <taxon>Eurotiomycetidae</taxon>
        <taxon>Onygenales</taxon>
        <taxon>Arthrodermataceae</taxon>
        <taxon>Trichophyton</taxon>
    </lineage>
</organism>
<sequence length="474" mass="52194">MPLILDSTSPNPDIQSSTMAEDYKPLLPAIVVLNRRYLITGNSAAAKVGAAAFAASVVQAFVERGIFLGMILYQRDEDIVDPYISSEAFSSISTVTVSFNFHMDPSKVANALLSCIKILKATNPMEGTPMLYYQTDTLMEYHPRHIPSCVTHHGPFFGSFATIFSKEAAALAFGSMEKAEHLERQQDKGIEIIKGRENAFVLQHSKLQGNFLSSKGVTALRELCPPIELLTETEETKDELPENITEWFNFDGVVMFTAVARLDYFKNIDLLVDAAILLCARGIPLRVFVAGGEQPDSMEHRALMDKVPSQYQHLFLLVPKVSRSALYSLFAVARHTGIFICPSRYETLGITPLEAALNGVTTVISNSSVVEASRFYPDEFRFSPNPEDLSNLIVQLSGPRGTLANSGDLIRLHVGKSIQGSKFRSDLLDAWSDFSVQYLSTLVNYVPAVQPPLCLETAPHDFGSGMKGQTRVIA</sequence>
<dbReference type="AlphaFoldDB" id="A0A059J0N1"/>
<feature type="domain" description="Glycosyl transferase family 1" evidence="2">
    <location>
        <begin position="254"/>
        <end position="369"/>
    </location>
</feature>
<dbReference type="Proteomes" id="UP000024533">
    <property type="component" value="Unassembled WGS sequence"/>
</dbReference>
<dbReference type="InterPro" id="IPR001296">
    <property type="entry name" value="Glyco_trans_1"/>
</dbReference>
<evidence type="ECO:0000313" key="4">
    <source>
        <dbReference type="Proteomes" id="UP000024533"/>
    </source>
</evidence>
<comment type="caution">
    <text evidence="3">The sequence shown here is derived from an EMBL/GenBank/DDBJ whole genome shotgun (WGS) entry which is preliminary data.</text>
</comment>
<protein>
    <recommendedName>
        <fullName evidence="2">Glycosyl transferase family 1 domain-containing protein</fullName>
    </recommendedName>
</protein>
<dbReference type="GO" id="GO:0016757">
    <property type="term" value="F:glycosyltransferase activity"/>
    <property type="evidence" value="ECO:0007669"/>
    <property type="project" value="UniProtKB-KW"/>
</dbReference>
<dbReference type="Pfam" id="PF00534">
    <property type="entry name" value="Glycos_transf_1"/>
    <property type="match status" value="1"/>
</dbReference>
<accession>A0A059J0N1</accession>
<dbReference type="OrthoDB" id="4633155at2759"/>
<gene>
    <name evidence="3" type="ORF">H109_06614</name>
</gene>
<evidence type="ECO:0000259" key="2">
    <source>
        <dbReference type="Pfam" id="PF00534"/>
    </source>
</evidence>
<dbReference type="Gene3D" id="3.40.50.2000">
    <property type="entry name" value="Glycogen Phosphorylase B"/>
    <property type="match status" value="1"/>
</dbReference>
<keyword evidence="1" id="KW-0808">Transferase</keyword>
<evidence type="ECO:0000313" key="3">
    <source>
        <dbReference type="EMBL" id="KDB21446.1"/>
    </source>
</evidence>
<dbReference type="SUPFAM" id="SSF53756">
    <property type="entry name" value="UDP-Glycosyltransferase/glycogen phosphorylase"/>
    <property type="match status" value="1"/>
</dbReference>
<name>A0A059J0N1_TRIIM</name>
<evidence type="ECO:0000256" key="1">
    <source>
        <dbReference type="ARBA" id="ARBA00022676"/>
    </source>
</evidence>
<reference evidence="3 4" key="1">
    <citation type="submission" date="2014-02" db="EMBL/GenBank/DDBJ databases">
        <title>The Genome Sequence of Trichophyton interdigitale MR816.</title>
        <authorList>
            <consortium name="The Broad Institute Genomics Platform"/>
            <person name="Cuomo C.A."/>
            <person name="White T.C."/>
            <person name="Graser Y."/>
            <person name="Martinez-Rossi N."/>
            <person name="Heitman J."/>
            <person name="Young S.K."/>
            <person name="Zeng Q."/>
            <person name="Gargeya S."/>
            <person name="Abouelleil A."/>
            <person name="Alvarado L."/>
            <person name="Chapman S.B."/>
            <person name="Gainer-Dewar J."/>
            <person name="Goldberg J."/>
            <person name="Griggs A."/>
            <person name="Gujja S."/>
            <person name="Hansen M."/>
            <person name="Howarth C."/>
            <person name="Imamovic A."/>
            <person name="Larimer J."/>
            <person name="Martinez D."/>
            <person name="Murphy C."/>
            <person name="Pearson M.D."/>
            <person name="Persinoti G."/>
            <person name="Poon T."/>
            <person name="Priest M."/>
            <person name="Roberts A.D."/>
            <person name="Saif S."/>
            <person name="Shea T.D."/>
            <person name="Sykes S.N."/>
            <person name="Wortman J."/>
            <person name="Nusbaum C."/>
            <person name="Birren B."/>
        </authorList>
    </citation>
    <scope>NUCLEOTIDE SEQUENCE [LARGE SCALE GENOMIC DNA]</scope>
    <source>
        <strain evidence="3 4">MR816</strain>
    </source>
</reference>
<proteinExistence type="predicted"/>